<organism evidence="3 4">
    <name type="scientific">Nelumbo nucifera</name>
    <name type="common">Sacred lotus</name>
    <dbReference type="NCBI Taxonomy" id="4432"/>
    <lineage>
        <taxon>Eukaryota</taxon>
        <taxon>Viridiplantae</taxon>
        <taxon>Streptophyta</taxon>
        <taxon>Embryophyta</taxon>
        <taxon>Tracheophyta</taxon>
        <taxon>Spermatophyta</taxon>
        <taxon>Magnoliopsida</taxon>
        <taxon>Proteales</taxon>
        <taxon>Nelumbonaceae</taxon>
        <taxon>Nelumbo</taxon>
    </lineage>
</organism>
<dbReference type="InterPro" id="IPR044179">
    <property type="entry name" value="PPR5-like"/>
</dbReference>
<dbReference type="InterPro" id="IPR011990">
    <property type="entry name" value="TPR-like_helical_dom_sf"/>
</dbReference>
<evidence type="ECO:0000256" key="2">
    <source>
        <dbReference type="ARBA" id="ARBA00022737"/>
    </source>
</evidence>
<dbReference type="Pfam" id="PF17177">
    <property type="entry name" value="PPR_long"/>
    <property type="match status" value="1"/>
</dbReference>
<dbReference type="KEGG" id="nnu:104595196"/>
<dbReference type="RefSeq" id="XP_010254117.1">
    <property type="nucleotide sequence ID" value="XM_010255815.2"/>
</dbReference>
<dbReference type="AlphaFoldDB" id="A0A1U7ZQD2"/>
<evidence type="ECO:0000256" key="1">
    <source>
        <dbReference type="ARBA" id="ARBA00007626"/>
    </source>
</evidence>
<dbReference type="GO" id="GO:0003729">
    <property type="term" value="F:mRNA binding"/>
    <property type="evidence" value="ECO:0007669"/>
    <property type="project" value="InterPro"/>
</dbReference>
<sequence length="422" mass="47739">MALACCYRVLSVAKRGLRREFSIYPAKYQILVCRESSSSIPLAVKLLQETNSGIKSALDLEEDLALGKDTVFWEFLVTTLRSSSPVKAQLVLEWKLEKMLKENEKDHGCYSELIFLCGKTQNVPFALRVFTSMEALGIRPTSAVFNSLIFTCLSSGNLTTALSLFEIMERSEDYKPNSATYNAFIFMYSEAKDGKAMQTWYSARKAAGFPPNVQTYESLIVGSIKSKDFGTADRFYEEMVLSGVTPNVSILENMVEGLCKQKKIDKANEFLKFMLDGGWEISIRMAKNLLELYFELGKVEEMEELLQGLTKANQNSVVLSRVHCGIIRMYALSDRLDDLEYAVGRMLKQGLLFACPDDVEKIICSYFRRAAYERLDLFLERIRGSYLLTKSTYDLLVAGYRRAGLSERLNSVVRDMELAGIS</sequence>
<proteinExistence type="inferred from homology"/>
<dbReference type="PROSITE" id="PS51375">
    <property type="entry name" value="PPR"/>
    <property type="match status" value="3"/>
</dbReference>
<dbReference type="PANTHER" id="PTHR47874">
    <property type="entry name" value="EXPRESSED PROTEIN"/>
    <property type="match status" value="1"/>
</dbReference>
<comment type="similarity">
    <text evidence="1">Belongs to the PPR family. P subfamily.</text>
</comment>
<accession>A0A1U7ZQD2</accession>
<reference evidence="4" key="1">
    <citation type="submission" date="2025-08" db="UniProtKB">
        <authorList>
            <consortium name="RefSeq"/>
        </authorList>
    </citation>
    <scope>IDENTIFICATION</scope>
</reference>
<dbReference type="NCBIfam" id="TIGR00756">
    <property type="entry name" value="PPR"/>
    <property type="match status" value="1"/>
</dbReference>
<dbReference type="OrthoDB" id="411857at2759"/>
<dbReference type="GeneID" id="104595196"/>
<dbReference type="Proteomes" id="UP000189703">
    <property type="component" value="Unplaced"/>
</dbReference>
<evidence type="ECO:0000313" key="3">
    <source>
        <dbReference type="Proteomes" id="UP000189703"/>
    </source>
</evidence>
<dbReference type="OMA" id="EKVICSY"/>
<dbReference type="eggNOG" id="KOG4197">
    <property type="taxonomic scope" value="Eukaryota"/>
</dbReference>
<gene>
    <name evidence="4" type="primary">LOC104595196</name>
</gene>
<dbReference type="InterPro" id="IPR002885">
    <property type="entry name" value="PPR_rpt"/>
</dbReference>
<keyword evidence="3" id="KW-1185">Reference proteome</keyword>
<keyword evidence="2" id="KW-0677">Repeat</keyword>
<dbReference type="PANTHER" id="PTHR47874:SF4">
    <property type="entry name" value="EXPRESSED PROTEIN"/>
    <property type="match status" value="1"/>
</dbReference>
<dbReference type="Gene3D" id="1.25.40.10">
    <property type="entry name" value="Tetratricopeptide repeat domain"/>
    <property type="match status" value="2"/>
</dbReference>
<dbReference type="InterPro" id="IPR033443">
    <property type="entry name" value="PROP1-like_PPR_dom"/>
</dbReference>
<name>A0A1U7ZQD2_NELNU</name>
<dbReference type="GO" id="GO:0003723">
    <property type="term" value="F:RNA binding"/>
    <property type="evidence" value="ECO:0000318"/>
    <property type="project" value="GO_Central"/>
</dbReference>
<evidence type="ECO:0000313" key="4">
    <source>
        <dbReference type="RefSeq" id="XP_010254117.1"/>
    </source>
</evidence>
<protein>
    <submittedName>
        <fullName evidence="4">Pentatricopeptide repeat-containing protein At1g62930, chloroplastic-like</fullName>
    </submittedName>
</protein>